<dbReference type="RefSeq" id="WP_340526286.1">
    <property type="nucleotide sequence ID" value="NZ_FMSH01000256.1"/>
</dbReference>
<organism evidence="1">
    <name type="scientific">Cupriavidus necator</name>
    <name type="common">Alcaligenes eutrophus</name>
    <name type="synonym">Ralstonia eutropha</name>
    <dbReference type="NCBI Taxonomy" id="106590"/>
    <lineage>
        <taxon>Bacteria</taxon>
        <taxon>Pseudomonadati</taxon>
        <taxon>Pseudomonadota</taxon>
        <taxon>Betaproteobacteria</taxon>
        <taxon>Burkholderiales</taxon>
        <taxon>Burkholderiaceae</taxon>
        <taxon>Cupriavidus</taxon>
    </lineage>
</organism>
<evidence type="ECO:0000313" key="1">
    <source>
        <dbReference type="EMBL" id="SCU76654.1"/>
    </source>
</evidence>
<reference evidence="1" key="1">
    <citation type="submission" date="2016-09" db="EMBL/GenBank/DDBJ databases">
        <authorList>
            <person name="Capua I."/>
            <person name="De Benedictis P."/>
            <person name="Joannis T."/>
            <person name="Lombin L.H."/>
            <person name="Cattoli G."/>
        </authorList>
    </citation>
    <scope>NUCLEOTIDE SEQUENCE</scope>
    <source>
        <strain evidence="1">B9</strain>
    </source>
</reference>
<name>A0A1K0IHF0_CUPNE</name>
<sequence>MEPLSFEFVTVEEAKKVLDGAPPVHAEPDWSGVRRTPSPQDTLLSDVAMRWLASMPAEARPVELCRRYARIGNQLAVLSANPAALHAFLVALLIDKRGGRQGFPDGIAFELSRLHEYVVGLLPGLGGQQGWSEVVD</sequence>
<protein>
    <submittedName>
        <fullName evidence="1">Uncharacterized protein</fullName>
    </submittedName>
</protein>
<accession>A0A1K0IHF0</accession>
<dbReference type="EMBL" id="FMSH01000256">
    <property type="protein sequence ID" value="SCU76654.1"/>
    <property type="molecule type" value="Genomic_DNA"/>
</dbReference>
<dbReference type="AlphaFoldDB" id="A0A1K0IHF0"/>
<gene>
    <name evidence="1" type="ORF">CNECB9_3290001</name>
</gene>
<proteinExistence type="predicted"/>